<dbReference type="Gene3D" id="3.80.10.10">
    <property type="entry name" value="Ribonuclease Inhibitor"/>
    <property type="match status" value="1"/>
</dbReference>
<evidence type="ECO:0000259" key="10">
    <source>
        <dbReference type="Pfam" id="PF23598"/>
    </source>
</evidence>
<dbReference type="Gene3D" id="1.10.10.10">
    <property type="entry name" value="Winged helix-like DNA-binding domain superfamily/Winged helix DNA-binding domain"/>
    <property type="match status" value="1"/>
</dbReference>
<reference evidence="12" key="1">
    <citation type="submission" date="2024-06" db="EMBL/GenBank/DDBJ databases">
        <authorList>
            <person name="Ryan C."/>
        </authorList>
    </citation>
    <scope>NUCLEOTIDE SEQUENCE [LARGE SCALE GENOMIC DNA]</scope>
</reference>
<dbReference type="GO" id="GO:0000166">
    <property type="term" value="F:nucleotide binding"/>
    <property type="evidence" value="ECO:0007669"/>
    <property type="project" value="UniProtKB-KW"/>
</dbReference>
<sequence>MMGVTASALMGVMKPLLGKLSALLEEEHAVLKGASPKIAFLQDELSTMSTALDMVSESEEASPQVKEWMCQLRELSYDVEDCIEIFMLHLNQDVTCQGFIHKIINKVIALKARHRICNQINELMERALEISDRRKRYKLDTSPSCSKSVLIDPRLPSLFEEPNRLVGIDSQRDELIKWLTIIDGTDLDLQRKVISIVGLGGLGKTTLANQVLQSIKSRFDCTAFVSVSRTPDVNKILIDTFQQILRSCSPHPVDPQQNITLTNEDLCIKALEYPQLVKMIREYLQNKRYFIIIDDIWSKQAWKDIQCAFPHNNTASKIVVTTRIEDVANSCSFPHKDSVYPMKPLDADHSKRLFLKRIFDHEAVDFPQELKEVTDDILKKCGGLPLAIVNIASLLATKRPSKKEWERVRCSLGSALEQDVELEVVKKILFLSYYDLPHYLKICLLDLSMFPEDYEIDCLRLIRRWMVEGFIIEQRGESLEDTGENYINELVNRNMIQPVQIDYNGRPRAVRVHDIMHDLIILLSTKENFATILNAQRLAPSSNKIRRLSIHANCKERNVWQGTSVLSHVRSVSVFGDAKKIPPLTDFHVLRVLDLEDCSNLEDVRIESIGSLIHLRYLSIRNIRELPRQIGNLNHLQTLDLRKAKIVKMPGTVVQLRKLVHLYLPRGVTLPNGIGNMVSLEELSGFSVKSNSPELLLELGKLSKLKELHIDWYSNDGFTEEGRFMTNLVSSFCKLGEGNLQSLGISTKVPFFVNSLIDPWSPPPCKLQTFSVVGCSFSRLPRFMSSLSELSCLQIWVEQLGSEDMHVLKGLPGLLYLDLGIKESKEMHIVDRTGFQCLRVFYFGRWSGGLGVRFEEGALPRVETLGFGFTIRDTGSTHGVGFDFGINHLSNLKRLCVGIDCRGASTSEVEAAEDAIRKAAALLPKRPMPKFSRRRAN</sequence>
<dbReference type="InterPro" id="IPR002182">
    <property type="entry name" value="NB-ARC"/>
</dbReference>
<reference evidence="11 12" key="2">
    <citation type="submission" date="2024-10" db="EMBL/GenBank/DDBJ databases">
        <authorList>
            <person name="Ryan C."/>
        </authorList>
    </citation>
    <scope>NUCLEOTIDE SEQUENCE [LARGE SCALE GENOMIC DNA]</scope>
</reference>
<evidence type="ECO:0000259" key="7">
    <source>
        <dbReference type="Pfam" id="PF00931"/>
    </source>
</evidence>
<evidence type="ECO:0000256" key="1">
    <source>
        <dbReference type="ARBA" id="ARBA00008894"/>
    </source>
</evidence>
<keyword evidence="5" id="KW-0611">Plant defense</keyword>
<evidence type="ECO:0008006" key="13">
    <source>
        <dbReference type="Google" id="ProtNLM"/>
    </source>
</evidence>
<dbReference type="SUPFAM" id="SSF52540">
    <property type="entry name" value="P-loop containing nucleoside triphosphate hydrolases"/>
    <property type="match status" value="1"/>
</dbReference>
<dbReference type="PANTHER" id="PTHR23155">
    <property type="entry name" value="DISEASE RESISTANCE PROTEIN RP"/>
    <property type="match status" value="1"/>
</dbReference>
<evidence type="ECO:0000256" key="5">
    <source>
        <dbReference type="ARBA" id="ARBA00022821"/>
    </source>
</evidence>
<evidence type="ECO:0000256" key="2">
    <source>
        <dbReference type="ARBA" id="ARBA00022614"/>
    </source>
</evidence>
<evidence type="ECO:0000313" key="11">
    <source>
        <dbReference type="EMBL" id="CAL5006448.1"/>
    </source>
</evidence>
<feature type="domain" description="Disease resistance R13L4/SHOC-2-like LRR" evidence="10">
    <location>
        <begin position="568"/>
        <end position="927"/>
    </location>
</feature>
<dbReference type="Gene3D" id="1.20.5.4130">
    <property type="match status" value="1"/>
</dbReference>
<dbReference type="PRINTS" id="PR00364">
    <property type="entry name" value="DISEASERSIST"/>
</dbReference>
<dbReference type="InterPro" id="IPR042197">
    <property type="entry name" value="Apaf_helical"/>
</dbReference>
<dbReference type="Pfam" id="PF23598">
    <property type="entry name" value="LRR_14"/>
    <property type="match status" value="1"/>
</dbReference>
<dbReference type="Gene3D" id="1.10.8.430">
    <property type="entry name" value="Helical domain of apoptotic protease-activating factors"/>
    <property type="match status" value="1"/>
</dbReference>
<evidence type="ECO:0000256" key="3">
    <source>
        <dbReference type="ARBA" id="ARBA00022737"/>
    </source>
</evidence>
<evidence type="ECO:0000313" key="12">
    <source>
        <dbReference type="Proteomes" id="UP001497457"/>
    </source>
</evidence>
<keyword evidence="6" id="KW-0175">Coiled coil</keyword>
<keyword evidence="3" id="KW-0677">Repeat</keyword>
<feature type="domain" description="NB-ARC" evidence="7">
    <location>
        <begin position="188"/>
        <end position="362"/>
    </location>
</feature>
<keyword evidence="2" id="KW-0433">Leucine-rich repeat</keyword>
<keyword evidence="12" id="KW-1185">Reference proteome</keyword>
<feature type="domain" description="Disease resistance protein winged helix" evidence="9">
    <location>
        <begin position="449"/>
        <end position="520"/>
    </location>
</feature>
<evidence type="ECO:0000259" key="8">
    <source>
        <dbReference type="Pfam" id="PF18052"/>
    </source>
</evidence>
<dbReference type="InterPro" id="IPR044974">
    <property type="entry name" value="Disease_R_plants"/>
</dbReference>
<feature type="domain" description="Disease resistance N-terminal" evidence="8">
    <location>
        <begin position="12"/>
        <end position="93"/>
    </location>
</feature>
<dbReference type="InterPro" id="IPR032675">
    <property type="entry name" value="LRR_dom_sf"/>
</dbReference>
<gene>
    <name evidence="11" type="ORF">URODEC1_LOCUS68036</name>
</gene>
<dbReference type="GO" id="GO:0009626">
    <property type="term" value="P:plant-type hypersensitive response"/>
    <property type="evidence" value="ECO:0007669"/>
    <property type="project" value="UniProtKB-ARBA"/>
</dbReference>
<evidence type="ECO:0000256" key="6">
    <source>
        <dbReference type="ARBA" id="ARBA00023054"/>
    </source>
</evidence>
<dbReference type="InterPro" id="IPR036388">
    <property type="entry name" value="WH-like_DNA-bd_sf"/>
</dbReference>
<dbReference type="Proteomes" id="UP001497457">
    <property type="component" value="Chromosome 27b"/>
</dbReference>
<keyword evidence="4" id="KW-0547">Nucleotide-binding</keyword>
<dbReference type="FunFam" id="3.40.50.300:FF:001091">
    <property type="entry name" value="Probable disease resistance protein At1g61300"/>
    <property type="match status" value="1"/>
</dbReference>
<evidence type="ECO:0000256" key="4">
    <source>
        <dbReference type="ARBA" id="ARBA00022741"/>
    </source>
</evidence>
<proteinExistence type="inferred from homology"/>
<dbReference type="InterPro" id="IPR055414">
    <property type="entry name" value="LRR_R13L4/SHOC2-like"/>
</dbReference>
<dbReference type="GO" id="GO:0042742">
    <property type="term" value="P:defense response to bacterium"/>
    <property type="evidence" value="ECO:0007669"/>
    <property type="project" value="UniProtKB-ARBA"/>
</dbReference>
<dbReference type="AlphaFoldDB" id="A0ABC9BTH2"/>
<dbReference type="SUPFAM" id="SSF52058">
    <property type="entry name" value="L domain-like"/>
    <property type="match status" value="1"/>
</dbReference>
<dbReference type="InterPro" id="IPR027417">
    <property type="entry name" value="P-loop_NTPase"/>
</dbReference>
<comment type="similarity">
    <text evidence="1">Belongs to the disease resistance NB-LRR family.</text>
</comment>
<dbReference type="Pfam" id="PF23559">
    <property type="entry name" value="WHD_DRP"/>
    <property type="match status" value="1"/>
</dbReference>
<dbReference type="InterPro" id="IPR041118">
    <property type="entry name" value="Rx_N"/>
</dbReference>
<dbReference type="CDD" id="cd14798">
    <property type="entry name" value="RX-CC_like"/>
    <property type="match status" value="1"/>
</dbReference>
<dbReference type="InterPro" id="IPR058922">
    <property type="entry name" value="WHD_DRP"/>
</dbReference>
<accession>A0ABC9BTH2</accession>
<dbReference type="GO" id="GO:0002758">
    <property type="term" value="P:innate immune response-activating signaling pathway"/>
    <property type="evidence" value="ECO:0007669"/>
    <property type="project" value="UniProtKB-ARBA"/>
</dbReference>
<name>A0ABC9BTH2_9POAL</name>
<dbReference type="InterPro" id="IPR038005">
    <property type="entry name" value="RX-like_CC"/>
</dbReference>
<dbReference type="FunFam" id="1.10.10.10:FF:000322">
    <property type="entry name" value="Probable disease resistance protein At1g63360"/>
    <property type="match status" value="1"/>
</dbReference>
<evidence type="ECO:0000259" key="9">
    <source>
        <dbReference type="Pfam" id="PF23559"/>
    </source>
</evidence>
<dbReference type="Gene3D" id="3.40.50.300">
    <property type="entry name" value="P-loop containing nucleotide triphosphate hydrolases"/>
    <property type="match status" value="1"/>
</dbReference>
<dbReference type="PANTHER" id="PTHR23155:SF1167">
    <property type="entry name" value="OS08G0412100 PROTEIN"/>
    <property type="match status" value="1"/>
</dbReference>
<dbReference type="EMBL" id="OZ075137">
    <property type="protein sequence ID" value="CAL5006448.1"/>
    <property type="molecule type" value="Genomic_DNA"/>
</dbReference>
<dbReference type="Pfam" id="PF18052">
    <property type="entry name" value="Rx_N"/>
    <property type="match status" value="1"/>
</dbReference>
<protein>
    <recommendedName>
        <fullName evidence="13">Disease resistance protein RPM1</fullName>
    </recommendedName>
</protein>
<dbReference type="Pfam" id="PF00931">
    <property type="entry name" value="NB-ARC"/>
    <property type="match status" value="1"/>
</dbReference>
<organism evidence="11 12">
    <name type="scientific">Urochloa decumbens</name>
    <dbReference type="NCBI Taxonomy" id="240449"/>
    <lineage>
        <taxon>Eukaryota</taxon>
        <taxon>Viridiplantae</taxon>
        <taxon>Streptophyta</taxon>
        <taxon>Embryophyta</taxon>
        <taxon>Tracheophyta</taxon>
        <taxon>Spermatophyta</taxon>
        <taxon>Magnoliopsida</taxon>
        <taxon>Liliopsida</taxon>
        <taxon>Poales</taxon>
        <taxon>Poaceae</taxon>
        <taxon>PACMAD clade</taxon>
        <taxon>Panicoideae</taxon>
        <taxon>Panicodae</taxon>
        <taxon>Paniceae</taxon>
        <taxon>Melinidinae</taxon>
        <taxon>Urochloa</taxon>
    </lineage>
</organism>